<gene>
    <name evidence="2" type="ORF">NDU88_008275</name>
</gene>
<sequence>MSDGPRSRPLSKGSQEAQVEKKREKVQGSHPPEGGHAFPKHGRNARWAPPALLLWNSGSRVALPLSSRPRRLLGLAVVLATASLSFPVRLPFALLRSPVLKKNRRREASDSAPPLPEAQEDWVVHSVLTGQAWQSRTVRPKRTGPWINATTRLKGLAMIAVILLAKLCTRRGPVGKGGLEEKDRKKQTTRVSALLIEAGTGGQGVL</sequence>
<feature type="region of interest" description="Disordered" evidence="1">
    <location>
        <begin position="1"/>
        <end position="43"/>
    </location>
</feature>
<dbReference type="Proteomes" id="UP001066276">
    <property type="component" value="Chromosome 7"/>
</dbReference>
<reference evidence="2" key="1">
    <citation type="journal article" date="2022" name="bioRxiv">
        <title>Sequencing and chromosome-scale assembly of the giantPleurodeles waltlgenome.</title>
        <authorList>
            <person name="Brown T."/>
            <person name="Elewa A."/>
            <person name="Iarovenko S."/>
            <person name="Subramanian E."/>
            <person name="Araus A.J."/>
            <person name="Petzold A."/>
            <person name="Susuki M."/>
            <person name="Suzuki K.-i.T."/>
            <person name="Hayashi T."/>
            <person name="Toyoda A."/>
            <person name="Oliveira C."/>
            <person name="Osipova E."/>
            <person name="Leigh N.D."/>
            <person name="Simon A."/>
            <person name="Yun M.H."/>
        </authorList>
    </citation>
    <scope>NUCLEOTIDE SEQUENCE</scope>
    <source>
        <strain evidence="2">20211129_DDA</strain>
        <tissue evidence="2">Liver</tissue>
    </source>
</reference>
<name>A0AAV7PPX3_PLEWA</name>
<evidence type="ECO:0000313" key="2">
    <source>
        <dbReference type="EMBL" id="KAJ1129914.1"/>
    </source>
</evidence>
<protein>
    <submittedName>
        <fullName evidence="2">Uncharacterized protein</fullName>
    </submittedName>
</protein>
<keyword evidence="3" id="KW-1185">Reference proteome</keyword>
<dbReference type="EMBL" id="JANPWB010000011">
    <property type="protein sequence ID" value="KAJ1129914.1"/>
    <property type="molecule type" value="Genomic_DNA"/>
</dbReference>
<dbReference type="AlphaFoldDB" id="A0AAV7PPX3"/>
<accession>A0AAV7PPX3</accession>
<organism evidence="2 3">
    <name type="scientific">Pleurodeles waltl</name>
    <name type="common">Iberian ribbed newt</name>
    <dbReference type="NCBI Taxonomy" id="8319"/>
    <lineage>
        <taxon>Eukaryota</taxon>
        <taxon>Metazoa</taxon>
        <taxon>Chordata</taxon>
        <taxon>Craniata</taxon>
        <taxon>Vertebrata</taxon>
        <taxon>Euteleostomi</taxon>
        <taxon>Amphibia</taxon>
        <taxon>Batrachia</taxon>
        <taxon>Caudata</taxon>
        <taxon>Salamandroidea</taxon>
        <taxon>Salamandridae</taxon>
        <taxon>Pleurodelinae</taxon>
        <taxon>Pleurodeles</taxon>
    </lineage>
</organism>
<evidence type="ECO:0000256" key="1">
    <source>
        <dbReference type="SAM" id="MobiDB-lite"/>
    </source>
</evidence>
<feature type="compositionally biased region" description="Basic and acidic residues" evidence="1">
    <location>
        <begin position="18"/>
        <end position="27"/>
    </location>
</feature>
<proteinExistence type="predicted"/>
<comment type="caution">
    <text evidence="2">The sequence shown here is derived from an EMBL/GenBank/DDBJ whole genome shotgun (WGS) entry which is preliminary data.</text>
</comment>
<evidence type="ECO:0000313" key="3">
    <source>
        <dbReference type="Proteomes" id="UP001066276"/>
    </source>
</evidence>